<feature type="compositionally biased region" description="Basic and acidic residues" evidence="1">
    <location>
        <begin position="1"/>
        <end position="11"/>
    </location>
</feature>
<evidence type="ECO:0000256" key="1">
    <source>
        <dbReference type="SAM" id="MobiDB-lite"/>
    </source>
</evidence>
<keyword evidence="4" id="KW-1185">Reference proteome</keyword>
<feature type="compositionally biased region" description="Acidic residues" evidence="1">
    <location>
        <begin position="12"/>
        <end position="22"/>
    </location>
</feature>
<evidence type="ECO:0000313" key="3">
    <source>
        <dbReference type="EMBL" id="THU93628.1"/>
    </source>
</evidence>
<name>A0A4S8LWY5_DENBC</name>
<proteinExistence type="predicted"/>
<feature type="domain" description="Heterokaryon incompatibility" evidence="2">
    <location>
        <begin position="110"/>
        <end position="205"/>
    </location>
</feature>
<evidence type="ECO:0000313" key="4">
    <source>
        <dbReference type="Proteomes" id="UP000297245"/>
    </source>
</evidence>
<protein>
    <submittedName>
        <fullName evidence="3">HET-domain-containing protein</fullName>
    </submittedName>
</protein>
<organism evidence="3 4">
    <name type="scientific">Dendrothele bispora (strain CBS 962.96)</name>
    <dbReference type="NCBI Taxonomy" id="1314807"/>
    <lineage>
        <taxon>Eukaryota</taxon>
        <taxon>Fungi</taxon>
        <taxon>Dikarya</taxon>
        <taxon>Basidiomycota</taxon>
        <taxon>Agaricomycotina</taxon>
        <taxon>Agaricomycetes</taxon>
        <taxon>Agaricomycetidae</taxon>
        <taxon>Agaricales</taxon>
        <taxon>Agaricales incertae sedis</taxon>
        <taxon>Dendrothele</taxon>
    </lineage>
</organism>
<sequence length="446" mass="50502">MDRSASDHLDLPPDEWAFDDTPGDISESEVQVLDSSIPIRVDQAPPIRLPLPELHDQTNPISTSHSEPLQDVSPQPFQSDPSAWPLWLIDTKSLELVDIKHRDKQNAPPYAILSHRWFRGEEVTLQEFQLLNRTIESETDPKTSKSGYKKIHSACSQAQQNGLDYIWVDTCCIDKTSHGDVARNIKSMYAYYQNSKVCYVYLADVDMGVWADFLESQWFKRGWTLQELLAPQQVIFFNKYWECIGTKVQLQEWIFTLTGIPRHIISGEHSVDSVDPLVVVRMSWAVSRDTTKPQDRAYCLMGLLGVSIEPDYEESVGNSFQRLGSAFVDNHTEYREVMRSAWDSFYYSVWLARIAVEAEITALRKKNLFDEDGGNSEDGKKAKDDREDSAGSSESNWWPRWVTAPRAPSSLSVLVADSSIGNFSAPPGLDSFLASQSSFNESEVSV</sequence>
<evidence type="ECO:0000259" key="2">
    <source>
        <dbReference type="Pfam" id="PF06985"/>
    </source>
</evidence>
<dbReference type="PANTHER" id="PTHR10622">
    <property type="entry name" value="HET DOMAIN-CONTAINING PROTEIN"/>
    <property type="match status" value="1"/>
</dbReference>
<dbReference type="Proteomes" id="UP000297245">
    <property type="component" value="Unassembled WGS sequence"/>
</dbReference>
<feature type="compositionally biased region" description="Basic and acidic residues" evidence="1">
    <location>
        <begin position="377"/>
        <end position="389"/>
    </location>
</feature>
<accession>A0A4S8LWY5</accession>
<feature type="compositionally biased region" description="Polar residues" evidence="1">
    <location>
        <begin position="57"/>
        <end position="76"/>
    </location>
</feature>
<dbReference type="EMBL" id="ML179244">
    <property type="protein sequence ID" value="THU93628.1"/>
    <property type="molecule type" value="Genomic_DNA"/>
</dbReference>
<dbReference type="AlphaFoldDB" id="A0A4S8LWY5"/>
<dbReference type="Pfam" id="PF06985">
    <property type="entry name" value="HET"/>
    <property type="match status" value="1"/>
</dbReference>
<gene>
    <name evidence="3" type="ORF">K435DRAFT_840158</name>
</gene>
<feature type="region of interest" description="Disordered" evidence="1">
    <location>
        <begin position="369"/>
        <end position="396"/>
    </location>
</feature>
<dbReference type="InterPro" id="IPR010730">
    <property type="entry name" value="HET"/>
</dbReference>
<dbReference type="PANTHER" id="PTHR10622:SF10">
    <property type="entry name" value="HET DOMAIN-CONTAINING PROTEIN"/>
    <property type="match status" value="1"/>
</dbReference>
<dbReference type="OrthoDB" id="674604at2759"/>
<reference evidence="3 4" key="1">
    <citation type="journal article" date="2019" name="Nat. Ecol. Evol.">
        <title>Megaphylogeny resolves global patterns of mushroom evolution.</title>
        <authorList>
            <person name="Varga T."/>
            <person name="Krizsan K."/>
            <person name="Foldi C."/>
            <person name="Dima B."/>
            <person name="Sanchez-Garcia M."/>
            <person name="Sanchez-Ramirez S."/>
            <person name="Szollosi G.J."/>
            <person name="Szarkandi J.G."/>
            <person name="Papp V."/>
            <person name="Albert L."/>
            <person name="Andreopoulos W."/>
            <person name="Angelini C."/>
            <person name="Antonin V."/>
            <person name="Barry K.W."/>
            <person name="Bougher N.L."/>
            <person name="Buchanan P."/>
            <person name="Buyck B."/>
            <person name="Bense V."/>
            <person name="Catcheside P."/>
            <person name="Chovatia M."/>
            <person name="Cooper J."/>
            <person name="Damon W."/>
            <person name="Desjardin D."/>
            <person name="Finy P."/>
            <person name="Geml J."/>
            <person name="Haridas S."/>
            <person name="Hughes K."/>
            <person name="Justo A."/>
            <person name="Karasinski D."/>
            <person name="Kautmanova I."/>
            <person name="Kiss B."/>
            <person name="Kocsube S."/>
            <person name="Kotiranta H."/>
            <person name="LaButti K.M."/>
            <person name="Lechner B.E."/>
            <person name="Liimatainen K."/>
            <person name="Lipzen A."/>
            <person name="Lukacs Z."/>
            <person name="Mihaltcheva S."/>
            <person name="Morgado L.N."/>
            <person name="Niskanen T."/>
            <person name="Noordeloos M.E."/>
            <person name="Ohm R.A."/>
            <person name="Ortiz-Santana B."/>
            <person name="Ovrebo C."/>
            <person name="Racz N."/>
            <person name="Riley R."/>
            <person name="Savchenko A."/>
            <person name="Shiryaev A."/>
            <person name="Soop K."/>
            <person name="Spirin V."/>
            <person name="Szebenyi C."/>
            <person name="Tomsovsky M."/>
            <person name="Tulloss R.E."/>
            <person name="Uehling J."/>
            <person name="Grigoriev I.V."/>
            <person name="Vagvolgyi C."/>
            <person name="Papp T."/>
            <person name="Martin F.M."/>
            <person name="Miettinen O."/>
            <person name="Hibbett D.S."/>
            <person name="Nagy L.G."/>
        </authorList>
    </citation>
    <scope>NUCLEOTIDE SEQUENCE [LARGE SCALE GENOMIC DNA]</scope>
    <source>
        <strain evidence="3 4">CBS 962.96</strain>
    </source>
</reference>
<feature type="region of interest" description="Disordered" evidence="1">
    <location>
        <begin position="53"/>
        <end position="76"/>
    </location>
</feature>
<feature type="region of interest" description="Disordered" evidence="1">
    <location>
        <begin position="1"/>
        <end position="23"/>
    </location>
</feature>